<dbReference type="Gene3D" id="2.30.38.10">
    <property type="entry name" value="Luciferase, Domain 3"/>
    <property type="match status" value="1"/>
</dbReference>
<sequence>MILTQTKQIEEYNRKGWWGTKTILDYFQEHVVNMPGHTALVDPPNREELTGTPPERLSYRELDDVVQKVAGALVALGIQKDDILFVQLPNTWELAMLYLAIARTGALISPIPMQWRLKELGYVARLTEAKAFITIEEFRDTLHGEMGRELQQALPGLEHCISLQTVRDWAKGDSVRVDERVSEQKKVEANDIFTLCWTSGTEADPKGCPMSHNNWIFQCNMSIQAADIHKGDVQFTAGPLVNMASLGTTFVPWLMLGGTYVLHHPFNAQVFVKQMIQEKVNYTLLVPAVANMLAKHPNANQFDFSSVRSITLGSAPLSLFAMTEFKQRWNIDIGNIWGQNEGTGIVSGPGDVPNMEERVDHLPQFGKVGSTWISAVEGIETKIVDLTTGQELTEAGAVGELAYKGPNVFPGYYKRPDLTAKSFDQDGFFYTGDLFQIREGNCISFFDRKKDIIIRGGQNISAQEVENILMSHTKITDVAAVGMPDDIFGERTCVFVVAQPGETLDLTEVRAFMHDLGVAIYKWPERMELIDAIPRNPTGKILKAPLRERLKERV</sequence>
<evidence type="ECO:0000259" key="4">
    <source>
        <dbReference type="Pfam" id="PF13193"/>
    </source>
</evidence>
<dbReference type="Pfam" id="PF00501">
    <property type="entry name" value="AMP-binding"/>
    <property type="match status" value="1"/>
</dbReference>
<dbReference type="FunFam" id="3.30.300.30:FF:000008">
    <property type="entry name" value="2,3-dihydroxybenzoate-AMP ligase"/>
    <property type="match status" value="1"/>
</dbReference>
<dbReference type="GO" id="GO:0016405">
    <property type="term" value="F:CoA-ligase activity"/>
    <property type="evidence" value="ECO:0007669"/>
    <property type="project" value="TreeGrafter"/>
</dbReference>
<dbReference type="InterPro" id="IPR000873">
    <property type="entry name" value="AMP-dep_synth/lig_dom"/>
</dbReference>
<feature type="domain" description="AMP-binding enzyme C-terminal" evidence="4">
    <location>
        <begin position="464"/>
        <end position="540"/>
    </location>
</feature>
<dbReference type="OrthoDB" id="9778383at2"/>
<evidence type="ECO:0000256" key="2">
    <source>
        <dbReference type="ARBA" id="ARBA00022598"/>
    </source>
</evidence>
<evidence type="ECO:0000256" key="1">
    <source>
        <dbReference type="ARBA" id="ARBA00006432"/>
    </source>
</evidence>
<evidence type="ECO:0000313" key="5">
    <source>
        <dbReference type="EMBL" id="OLN29845.1"/>
    </source>
</evidence>
<organism evidence="5 6">
    <name type="scientific">Desulfosporosinus metallidurans</name>
    <dbReference type="NCBI Taxonomy" id="1888891"/>
    <lineage>
        <taxon>Bacteria</taxon>
        <taxon>Bacillati</taxon>
        <taxon>Bacillota</taxon>
        <taxon>Clostridia</taxon>
        <taxon>Eubacteriales</taxon>
        <taxon>Desulfitobacteriaceae</taxon>
        <taxon>Desulfosporosinus</taxon>
    </lineage>
</organism>
<dbReference type="InterPro" id="IPR025110">
    <property type="entry name" value="AMP-bd_C"/>
</dbReference>
<dbReference type="STRING" id="1888891.DSOL_3376"/>
<name>A0A1Q8QR91_9FIRM</name>
<keyword evidence="2 5" id="KW-0436">Ligase</keyword>
<dbReference type="EMBL" id="MLBF01000029">
    <property type="protein sequence ID" value="OLN29845.1"/>
    <property type="molecule type" value="Genomic_DNA"/>
</dbReference>
<dbReference type="RefSeq" id="WP_075365867.1">
    <property type="nucleotide sequence ID" value="NZ_MLBF01000029.1"/>
</dbReference>
<reference evidence="5 6" key="1">
    <citation type="submission" date="2016-09" db="EMBL/GenBank/DDBJ databases">
        <title>Complete genome of Desulfosporosinus sp. OL.</title>
        <authorList>
            <person name="Mardanov A."/>
            <person name="Beletsky A."/>
            <person name="Panova A."/>
            <person name="Karnachuk O."/>
            <person name="Ravin N."/>
        </authorList>
    </citation>
    <scope>NUCLEOTIDE SEQUENCE [LARGE SCALE GENOMIC DNA]</scope>
    <source>
        <strain evidence="5 6">OL</strain>
    </source>
</reference>
<dbReference type="Proteomes" id="UP000186102">
    <property type="component" value="Unassembled WGS sequence"/>
</dbReference>
<protein>
    <submittedName>
        <fullName evidence="5">2,3-dihydroxybenzoate-AMP ligase</fullName>
    </submittedName>
</protein>
<gene>
    <name evidence="5" type="ORF">DSOL_3376</name>
</gene>
<dbReference type="InterPro" id="IPR045851">
    <property type="entry name" value="AMP-bd_C_sf"/>
</dbReference>
<comment type="similarity">
    <text evidence="1">Belongs to the ATP-dependent AMP-binding enzyme family.</text>
</comment>
<dbReference type="PANTHER" id="PTHR24096">
    <property type="entry name" value="LONG-CHAIN-FATTY-ACID--COA LIGASE"/>
    <property type="match status" value="1"/>
</dbReference>
<dbReference type="Gene3D" id="3.30.300.30">
    <property type="match status" value="1"/>
</dbReference>
<proteinExistence type="inferred from homology"/>
<feature type="domain" description="AMP-dependent synthetase/ligase" evidence="3">
    <location>
        <begin position="27"/>
        <end position="413"/>
    </location>
</feature>
<comment type="caution">
    <text evidence="5">The sequence shown here is derived from an EMBL/GenBank/DDBJ whole genome shotgun (WGS) entry which is preliminary data.</text>
</comment>
<dbReference type="PANTHER" id="PTHR24096:SF149">
    <property type="entry name" value="AMP-BINDING DOMAIN-CONTAINING PROTEIN-RELATED"/>
    <property type="match status" value="1"/>
</dbReference>
<dbReference type="AlphaFoldDB" id="A0A1Q8QR91"/>
<dbReference type="SUPFAM" id="SSF56801">
    <property type="entry name" value="Acetyl-CoA synthetase-like"/>
    <property type="match status" value="1"/>
</dbReference>
<evidence type="ECO:0000313" key="6">
    <source>
        <dbReference type="Proteomes" id="UP000186102"/>
    </source>
</evidence>
<evidence type="ECO:0000259" key="3">
    <source>
        <dbReference type="Pfam" id="PF00501"/>
    </source>
</evidence>
<keyword evidence="6" id="KW-1185">Reference proteome</keyword>
<dbReference type="Pfam" id="PF13193">
    <property type="entry name" value="AMP-binding_C"/>
    <property type="match status" value="1"/>
</dbReference>
<accession>A0A1Q8QR91</accession>
<dbReference type="Gene3D" id="3.40.50.980">
    <property type="match status" value="2"/>
</dbReference>